<proteinExistence type="predicted"/>
<name>A0AA37WEP1_9BACT</name>
<gene>
    <name evidence="1" type="ORF">GCM10007940_22370</name>
</gene>
<protein>
    <submittedName>
        <fullName evidence="1">Uncharacterized protein</fullName>
    </submittedName>
</protein>
<reference evidence="1" key="1">
    <citation type="journal article" date="2014" name="Int. J. Syst. Evol. Microbiol.">
        <title>Complete genome sequence of Corynebacterium casei LMG S-19264T (=DSM 44701T), isolated from a smear-ripened cheese.</title>
        <authorList>
            <consortium name="US DOE Joint Genome Institute (JGI-PGF)"/>
            <person name="Walter F."/>
            <person name="Albersmeier A."/>
            <person name="Kalinowski J."/>
            <person name="Ruckert C."/>
        </authorList>
    </citation>
    <scope>NUCLEOTIDE SEQUENCE</scope>
    <source>
        <strain evidence="1">NBRC 108769</strain>
    </source>
</reference>
<sequence>MHATDLIEGDDPSKLSDDDVDLLAAAYIFCYVSELKYLDEASFIIITKDMIRDFYKIDENKLDKKVRSIKMELSKREFDFMFNLAHNNSYFSELMGFDDIDPWIFEVKVNAKPGLLRKIQKEIVVVNAATDLGTELLKIEEHDGIIYITFSCIEDEDEEFIDLTNLDKLKGFKIRCIYDWTNIFTPSLHYRNTITHQFDIGLQNKNFKSEAELIEYMNSKVGKKIDDITAFHTPLHELMDIYILEKEESLEALEEFMKNHSDYLDVYVAKAGWTIDGEERLALLEAAIELGEEQLSSGIYKDHGPWWYDPNTRPFMLAKFHYANELKWYEYEEEAEEIHWELLSMNPTDNLGIRYFLAFNYLMDRNWKKFIKLRAKFQDEGSLVFDVGDILCSYFMYGKSSKTKKTIIRAAERSPHFFACLLGFEEAEEVEYYNDDYENASDLLTYFLAKSDVFMRYFAICIAKNIDLLDLMEKHYNDNPFSSN</sequence>
<evidence type="ECO:0000313" key="1">
    <source>
        <dbReference type="EMBL" id="GLR17622.1"/>
    </source>
</evidence>
<organism evidence="1 2">
    <name type="scientific">Portibacter lacus</name>
    <dbReference type="NCBI Taxonomy" id="1099794"/>
    <lineage>
        <taxon>Bacteria</taxon>
        <taxon>Pseudomonadati</taxon>
        <taxon>Bacteroidota</taxon>
        <taxon>Saprospiria</taxon>
        <taxon>Saprospirales</taxon>
        <taxon>Haliscomenobacteraceae</taxon>
        <taxon>Portibacter</taxon>
    </lineage>
</organism>
<dbReference type="AlphaFoldDB" id="A0AA37WEP1"/>
<keyword evidence="2" id="KW-1185">Reference proteome</keyword>
<dbReference type="EMBL" id="BSOH01000014">
    <property type="protein sequence ID" value="GLR17622.1"/>
    <property type="molecule type" value="Genomic_DNA"/>
</dbReference>
<accession>A0AA37WEP1</accession>
<comment type="caution">
    <text evidence="1">The sequence shown here is derived from an EMBL/GenBank/DDBJ whole genome shotgun (WGS) entry which is preliminary data.</text>
</comment>
<dbReference type="Proteomes" id="UP001156666">
    <property type="component" value="Unassembled WGS sequence"/>
</dbReference>
<evidence type="ECO:0000313" key="2">
    <source>
        <dbReference type="Proteomes" id="UP001156666"/>
    </source>
</evidence>
<reference evidence="1" key="2">
    <citation type="submission" date="2023-01" db="EMBL/GenBank/DDBJ databases">
        <title>Draft genome sequence of Portibacter lacus strain NBRC 108769.</title>
        <authorList>
            <person name="Sun Q."/>
            <person name="Mori K."/>
        </authorList>
    </citation>
    <scope>NUCLEOTIDE SEQUENCE</scope>
    <source>
        <strain evidence="1">NBRC 108769</strain>
    </source>
</reference>